<evidence type="ECO:0000256" key="7">
    <source>
        <dbReference type="RuleBase" id="RU003800"/>
    </source>
</evidence>
<feature type="domain" description="Polyphosphate kinase C-terminal" evidence="12">
    <location>
        <begin position="423"/>
        <end position="587"/>
    </location>
</feature>
<feature type="binding site" evidence="6">
    <location>
        <position position="466"/>
    </location>
    <ligand>
        <name>Mg(2+)</name>
        <dbReference type="ChEBI" id="CHEBI:18420"/>
    </ligand>
</feature>
<feature type="binding site" evidence="6">
    <location>
        <position position="559"/>
    </location>
    <ligand>
        <name>ATP</name>
        <dbReference type="ChEBI" id="CHEBI:30616"/>
    </ligand>
</feature>
<dbReference type="Pfam" id="PF02503">
    <property type="entry name" value="PP_kinase"/>
    <property type="match status" value="1"/>
</dbReference>
<sequence>MRSPRLRGASEGGAAQREPPQRDHPRGGRAGQGARAADPEPQDHGRGWGAPDRRGDGGGHRARAPDPGSEGQPLRGGVRTEAGAPRGDRVTDGRGGNGSTAEPRYLSRALTWLGFNGRVLEEAQDPSLPALERLRFLGIFFSNLDEFFMVRVAGLREAMEAGLDRPEGEESVSSVLAQIGQRSHGMVRVAYTTYEREILPDLEENGVQFVRDEDLSPKERAFLDRLFTREILPILTPAAVEPEVPFPHVTNLTLCFAIRLAREGVGERFALLQMPRQYTRWIQVGSNGGSRFVLLENVVRRRLGELFPGHEIKEAVLFRVTRDADFATDDQEAEDLVDAVKLVLKQRRSGDPVRLEMESTTSEEITERLMASFDLDRLSVYHVPGPLDLRFLIDFARVPSLAAPRAVPWPPQPVPDIPPGEAIWEAVAQRDYLLFHPYETFEPVLRLLRLASEDPSVLAIKQVLYRTAQNSEVVRALERAAENGKQVTTLLELQARFDEERNAAWARRLEEAGAQVLYGLAGLKTHAKALLIVRRGAGGIERYAHLGTGNYNERTVLEYSDLSLLTCNEDVCADLTAFFNVVTGYSEPLPWRRIAMAPLGLRSRFLQLIRREIEKSTPEEPGQIRAKMNSLVDKPIIDALYEASQAGVRIALNVRGACVLRPGVKGLSENIRVVSIVDRFLEHSRIFEFRNGGDVETFVGSADWMPRNLDRRVELAFPVVEPEHKARLAHILDVLFADNVKARELRPDGTLGKRASRRRPIRAQEVFWEEARARAEGRGESDRSIFVPLRSAPE</sequence>
<dbReference type="GO" id="GO:0046872">
    <property type="term" value="F:metal ion binding"/>
    <property type="evidence" value="ECO:0007669"/>
    <property type="project" value="UniProtKB-KW"/>
</dbReference>
<evidence type="ECO:0000313" key="13">
    <source>
        <dbReference type="EMBL" id="TMQ49578.1"/>
    </source>
</evidence>
<evidence type="ECO:0000256" key="5">
    <source>
        <dbReference type="ARBA" id="ARBA00022840"/>
    </source>
</evidence>
<dbReference type="PANTHER" id="PTHR30218">
    <property type="entry name" value="POLYPHOSPHATE KINASE"/>
    <property type="match status" value="1"/>
</dbReference>
<feature type="binding site" evidence="6">
    <location>
        <position position="683"/>
    </location>
    <ligand>
        <name>ATP</name>
        <dbReference type="ChEBI" id="CHEBI:30616"/>
    </ligand>
</feature>
<evidence type="ECO:0000256" key="2">
    <source>
        <dbReference type="ARBA" id="ARBA00022679"/>
    </source>
</evidence>
<keyword evidence="4 6" id="KW-0418">Kinase</keyword>
<dbReference type="Pfam" id="PF13090">
    <property type="entry name" value="PP_kinase_C"/>
    <property type="match status" value="1"/>
</dbReference>
<dbReference type="GO" id="GO:0005524">
    <property type="term" value="F:ATP binding"/>
    <property type="evidence" value="ECO:0007669"/>
    <property type="project" value="UniProtKB-KW"/>
</dbReference>
<dbReference type="SUPFAM" id="SSF143724">
    <property type="entry name" value="PHP14-like"/>
    <property type="match status" value="1"/>
</dbReference>
<dbReference type="NCBIfam" id="NF003917">
    <property type="entry name" value="PRK05443.1-1"/>
    <property type="match status" value="1"/>
</dbReference>
<evidence type="ECO:0000259" key="9">
    <source>
        <dbReference type="Pfam" id="PF02503"/>
    </source>
</evidence>
<comment type="function">
    <text evidence="6 7">Catalyzes the reversible transfer of the terminal phosphate of ATP to form a long-chain polyphosphate (polyP).</text>
</comment>
<feature type="compositionally biased region" description="Basic and acidic residues" evidence="8">
    <location>
        <begin position="37"/>
        <end position="59"/>
    </location>
</feature>
<feature type="binding site" evidence="6">
    <location>
        <position position="655"/>
    </location>
    <ligand>
        <name>ATP</name>
        <dbReference type="ChEBI" id="CHEBI:30616"/>
    </ligand>
</feature>
<dbReference type="InterPro" id="IPR036830">
    <property type="entry name" value="PP_kinase_middle_dom_sf"/>
</dbReference>
<dbReference type="InterPro" id="IPR041108">
    <property type="entry name" value="PP_kinase_C_1"/>
</dbReference>
<dbReference type="InterPro" id="IPR025198">
    <property type="entry name" value="PPK_N_dom"/>
</dbReference>
<dbReference type="SUPFAM" id="SSF56024">
    <property type="entry name" value="Phospholipase D/nuclease"/>
    <property type="match status" value="2"/>
</dbReference>
<dbReference type="InterPro" id="IPR025200">
    <property type="entry name" value="PPK_C_dom2"/>
</dbReference>
<dbReference type="EC" id="2.7.4.1" evidence="6 7"/>
<dbReference type="NCBIfam" id="TIGR03705">
    <property type="entry name" value="poly_P_kin"/>
    <property type="match status" value="1"/>
</dbReference>
<evidence type="ECO:0000256" key="3">
    <source>
        <dbReference type="ARBA" id="ARBA00022741"/>
    </source>
</evidence>
<dbReference type="PIRSF" id="PIRSF015589">
    <property type="entry name" value="PP_kinase"/>
    <property type="match status" value="1"/>
</dbReference>
<gene>
    <name evidence="13" type="primary">ppk1</name>
    <name evidence="6" type="synonym">ppk</name>
    <name evidence="13" type="ORF">E6K71_04355</name>
</gene>
<dbReference type="Gene3D" id="3.30.870.10">
    <property type="entry name" value="Endonuclease Chain A"/>
    <property type="match status" value="2"/>
</dbReference>
<evidence type="ECO:0000256" key="8">
    <source>
        <dbReference type="SAM" id="MobiDB-lite"/>
    </source>
</evidence>
<dbReference type="SUPFAM" id="SSF140356">
    <property type="entry name" value="PPK N-terminal domain-like"/>
    <property type="match status" value="1"/>
</dbReference>
<evidence type="ECO:0000259" key="10">
    <source>
        <dbReference type="Pfam" id="PF13089"/>
    </source>
</evidence>
<dbReference type="InterPro" id="IPR003414">
    <property type="entry name" value="PP_kinase"/>
</dbReference>
<reference evidence="13 14" key="1">
    <citation type="journal article" date="2019" name="Nat. Microbiol.">
        <title>Mediterranean grassland soil C-N compound turnover is dependent on rainfall and depth, and is mediated by genomically divergent microorganisms.</title>
        <authorList>
            <person name="Diamond S."/>
            <person name="Andeer P.F."/>
            <person name="Li Z."/>
            <person name="Crits-Christoph A."/>
            <person name="Burstein D."/>
            <person name="Anantharaman K."/>
            <person name="Lane K.R."/>
            <person name="Thomas B.C."/>
            <person name="Pan C."/>
            <person name="Northen T.R."/>
            <person name="Banfield J.F."/>
        </authorList>
    </citation>
    <scope>NUCLEOTIDE SEQUENCE [LARGE SCALE GENOMIC DNA]</scope>
    <source>
        <strain evidence="13">WS_1</strain>
    </source>
</reference>
<comment type="PTM">
    <text evidence="6 7">An intermediate of this reaction is the autophosphorylated ppk in which a phosphate is covalently linked to a histidine residue through a N-P bond.</text>
</comment>
<evidence type="ECO:0000256" key="6">
    <source>
        <dbReference type="HAMAP-Rule" id="MF_00347"/>
    </source>
</evidence>
<dbReference type="InterPro" id="IPR036832">
    <property type="entry name" value="PPK_N_dom_sf"/>
</dbReference>
<dbReference type="AlphaFoldDB" id="A0A538SDX4"/>
<keyword evidence="2 6" id="KW-0808">Transferase</keyword>
<organism evidence="13 14">
    <name type="scientific">Eiseniibacteriota bacterium</name>
    <dbReference type="NCBI Taxonomy" id="2212470"/>
    <lineage>
        <taxon>Bacteria</taxon>
        <taxon>Candidatus Eiseniibacteriota</taxon>
    </lineage>
</organism>
<feature type="domain" description="Polyphosphate kinase C-terminal" evidence="11">
    <location>
        <begin position="596"/>
        <end position="764"/>
    </location>
</feature>
<keyword evidence="3 6" id="KW-0547">Nucleotide-binding</keyword>
<evidence type="ECO:0000313" key="14">
    <source>
        <dbReference type="Proteomes" id="UP000316292"/>
    </source>
</evidence>
<dbReference type="HAMAP" id="MF_00347">
    <property type="entry name" value="Polyphosphate_kinase"/>
    <property type="match status" value="1"/>
</dbReference>
<keyword evidence="1 6" id="KW-0597">Phosphoprotein</keyword>
<keyword evidence="6" id="KW-0460">Magnesium</keyword>
<dbReference type="Gene3D" id="1.20.58.310">
    <property type="entry name" value="Polyphosphate kinase N-terminal domain"/>
    <property type="match status" value="1"/>
</dbReference>
<dbReference type="EMBL" id="VBOR01000055">
    <property type="protein sequence ID" value="TMQ49578.1"/>
    <property type="molecule type" value="Genomic_DNA"/>
</dbReference>
<comment type="similarity">
    <text evidence="6 7">Belongs to the polyphosphate kinase 1 (PPK1) family.</text>
</comment>
<evidence type="ECO:0000259" key="12">
    <source>
        <dbReference type="Pfam" id="PF17941"/>
    </source>
</evidence>
<comment type="catalytic activity">
    <reaction evidence="6 7">
        <text>[phosphate](n) + ATP = [phosphate](n+1) + ADP</text>
        <dbReference type="Rhea" id="RHEA:19573"/>
        <dbReference type="Rhea" id="RHEA-COMP:9859"/>
        <dbReference type="Rhea" id="RHEA-COMP:14280"/>
        <dbReference type="ChEBI" id="CHEBI:16838"/>
        <dbReference type="ChEBI" id="CHEBI:30616"/>
        <dbReference type="ChEBI" id="CHEBI:456216"/>
        <dbReference type="EC" id="2.7.4.1"/>
    </reaction>
</comment>
<name>A0A538SDX4_UNCEI</name>
<dbReference type="NCBIfam" id="NF003918">
    <property type="entry name" value="PRK05443.1-2"/>
    <property type="match status" value="1"/>
</dbReference>
<dbReference type="NCBIfam" id="NF003921">
    <property type="entry name" value="PRK05443.2-2"/>
    <property type="match status" value="1"/>
</dbReference>
<dbReference type="CDD" id="cd09168">
    <property type="entry name" value="PLDc_PaPPK1_C2_like"/>
    <property type="match status" value="1"/>
</dbReference>
<protein>
    <recommendedName>
        <fullName evidence="6 7">Polyphosphate kinase</fullName>
        <ecNumber evidence="6 7">2.7.4.1</ecNumber>
    </recommendedName>
    <alternativeName>
        <fullName evidence="6">ATP-polyphosphate phosphotransferase</fullName>
    </alternativeName>
    <alternativeName>
        <fullName evidence="6">Polyphosphoric acid kinase</fullName>
    </alternativeName>
</protein>
<evidence type="ECO:0000259" key="11">
    <source>
        <dbReference type="Pfam" id="PF13090"/>
    </source>
</evidence>
<keyword evidence="5 6" id="KW-0067">ATP-binding</keyword>
<feature type="domain" description="Polyphosphate kinase middle" evidence="9">
    <location>
        <begin position="219"/>
        <end position="395"/>
    </location>
</feature>
<dbReference type="PANTHER" id="PTHR30218:SF0">
    <property type="entry name" value="POLYPHOSPHATE KINASE"/>
    <property type="match status" value="1"/>
</dbReference>
<feature type="active site" description="Phosphohistidine intermediate" evidence="6">
    <location>
        <position position="526"/>
    </location>
</feature>
<feature type="domain" description="Polyphosphate kinase N-terminal" evidence="10">
    <location>
        <begin position="105"/>
        <end position="209"/>
    </location>
</feature>
<dbReference type="Proteomes" id="UP000316292">
    <property type="component" value="Unassembled WGS sequence"/>
</dbReference>
<dbReference type="Gene3D" id="3.30.1840.10">
    <property type="entry name" value="Polyphosphate kinase middle domain"/>
    <property type="match status" value="1"/>
</dbReference>
<dbReference type="GO" id="GO:0009358">
    <property type="term" value="C:polyphosphate kinase complex"/>
    <property type="evidence" value="ECO:0007669"/>
    <property type="project" value="InterPro"/>
</dbReference>
<dbReference type="InterPro" id="IPR024953">
    <property type="entry name" value="PP_kinase_middle"/>
</dbReference>
<comment type="caution">
    <text evidence="13">The sequence shown here is derived from an EMBL/GenBank/DDBJ whole genome shotgun (WGS) entry which is preliminary data.</text>
</comment>
<accession>A0A538SDX4</accession>
<dbReference type="Pfam" id="PF17941">
    <property type="entry name" value="PP_kinase_C_1"/>
    <property type="match status" value="1"/>
</dbReference>
<feature type="region of interest" description="Disordered" evidence="8">
    <location>
        <begin position="1"/>
        <end position="102"/>
    </location>
</feature>
<evidence type="ECO:0000256" key="4">
    <source>
        <dbReference type="ARBA" id="ARBA00022777"/>
    </source>
</evidence>
<proteinExistence type="inferred from homology"/>
<keyword evidence="6" id="KW-0479">Metal-binding</keyword>
<feature type="binding site" evidence="6">
    <location>
        <position position="496"/>
    </location>
    <ligand>
        <name>Mg(2+)</name>
        <dbReference type="ChEBI" id="CHEBI:18420"/>
    </ligand>
</feature>
<evidence type="ECO:0000256" key="1">
    <source>
        <dbReference type="ARBA" id="ARBA00022553"/>
    </source>
</evidence>
<dbReference type="GO" id="GO:0008976">
    <property type="term" value="F:polyphosphate kinase activity"/>
    <property type="evidence" value="ECO:0007669"/>
    <property type="project" value="UniProtKB-UniRule"/>
</dbReference>
<dbReference type="GO" id="GO:0006799">
    <property type="term" value="P:polyphosphate biosynthetic process"/>
    <property type="evidence" value="ECO:0007669"/>
    <property type="project" value="UniProtKB-UniRule"/>
</dbReference>
<feature type="binding site" evidence="6">
    <location>
        <position position="143"/>
    </location>
    <ligand>
        <name>ATP</name>
        <dbReference type="ChEBI" id="CHEBI:30616"/>
    </ligand>
</feature>
<dbReference type="Pfam" id="PF13089">
    <property type="entry name" value="PP_kinase_N"/>
    <property type="match status" value="1"/>
</dbReference>
<comment type="cofactor">
    <cofactor evidence="6">
        <name>Mg(2+)</name>
        <dbReference type="ChEBI" id="CHEBI:18420"/>
    </cofactor>
</comment>